<keyword evidence="4" id="KW-0676">Redox-active center</keyword>
<dbReference type="EMBL" id="CP003879">
    <property type="protein sequence ID" value="AFU67183.1"/>
    <property type="molecule type" value="Genomic_DNA"/>
</dbReference>
<dbReference type="GO" id="GO:0030313">
    <property type="term" value="C:cell envelope"/>
    <property type="evidence" value="ECO:0007669"/>
    <property type="project" value="UniProtKB-SubCell"/>
</dbReference>
<dbReference type="HOGENOM" id="CLU_042529_1_0_10"/>
<dbReference type="Pfam" id="PF00578">
    <property type="entry name" value="AhpC-TSA"/>
    <property type="match status" value="1"/>
</dbReference>
<sequence length="369" mass="40950">MKILYAFSILVLLLGCNSSSPKLEASIDEVPDGTNVYLALLGPQNVPVPIDTTQVNNNSFEFDLTTSKIQDINLIQIEGVDGNIIFINDAETIKIDVSNENLRNSKIKAGEHNILLKNYISIITNFAEKKNFIKNQHTQATQNQEEIAILDARLDMDALAEESKKATLDFIKSHTNSIVGMMALSDVMNSKSVPSNKMKSLYEGFIDIVKDTPLGRMLGQNIAKIGATDVGAEAPKFSGPTPSGEELTLDEAMGKVTLIDFWASWCRPCRVENPNIVSIYKDYKDKGFSVIGISLDKPNSKNSWLKAIEDDQLEWNHISNLMYWQEPIAQKYGVKAIPAAFLIDEKGVIVGKDLRGQALRDKVKEVLEK</sequence>
<evidence type="ECO:0000256" key="4">
    <source>
        <dbReference type="ARBA" id="ARBA00023284"/>
    </source>
</evidence>
<dbReference type="GO" id="GO:0017004">
    <property type="term" value="P:cytochrome complex assembly"/>
    <property type="evidence" value="ECO:0007669"/>
    <property type="project" value="UniProtKB-KW"/>
</dbReference>
<dbReference type="InterPro" id="IPR000866">
    <property type="entry name" value="AhpC/TSA"/>
</dbReference>
<accession>K4IBA2</accession>
<dbReference type="OrthoDB" id="1069091at2"/>
<keyword evidence="7" id="KW-1185">Reference proteome</keyword>
<feature type="domain" description="Thioredoxin" evidence="5">
    <location>
        <begin position="228"/>
        <end position="369"/>
    </location>
</feature>
<name>K4IBA2_PSYTT</name>
<dbReference type="Proteomes" id="UP000008514">
    <property type="component" value="Chromosome"/>
</dbReference>
<dbReference type="PROSITE" id="PS51352">
    <property type="entry name" value="THIOREDOXIN_2"/>
    <property type="match status" value="1"/>
</dbReference>
<dbReference type="InterPro" id="IPR025380">
    <property type="entry name" value="DUF4369"/>
</dbReference>
<gene>
    <name evidence="6" type="ordered locus">P700755_000115</name>
</gene>
<dbReference type="InterPro" id="IPR036249">
    <property type="entry name" value="Thioredoxin-like_sf"/>
</dbReference>
<dbReference type="CDD" id="cd02966">
    <property type="entry name" value="TlpA_like_family"/>
    <property type="match status" value="1"/>
</dbReference>
<reference evidence="6" key="1">
    <citation type="submission" date="2006-03" db="EMBL/GenBank/DDBJ databases">
        <authorList>
            <person name="Bowman J."/>
            <person name="Ferriera S."/>
            <person name="Johnson J."/>
            <person name="Kravitz S."/>
            <person name="Halpern A."/>
            <person name="Remington K."/>
            <person name="Beeson K."/>
            <person name="Tran B."/>
            <person name="Rogers Y.-H."/>
            <person name="Friedman R."/>
            <person name="Venter J.C."/>
        </authorList>
    </citation>
    <scope>NUCLEOTIDE SEQUENCE [LARGE SCALE GENOMIC DNA]</scope>
    <source>
        <strain evidence="6">ATCC 700755</strain>
    </source>
</reference>
<dbReference type="PANTHER" id="PTHR42852:SF6">
    <property type="entry name" value="THIOL:DISULFIDE INTERCHANGE PROTEIN DSBE"/>
    <property type="match status" value="1"/>
</dbReference>
<dbReference type="PANTHER" id="PTHR42852">
    <property type="entry name" value="THIOL:DISULFIDE INTERCHANGE PROTEIN DSBE"/>
    <property type="match status" value="1"/>
</dbReference>
<dbReference type="RefSeq" id="WP_015022803.1">
    <property type="nucleotide sequence ID" value="NC_018721.1"/>
</dbReference>
<evidence type="ECO:0000259" key="5">
    <source>
        <dbReference type="PROSITE" id="PS51352"/>
    </source>
</evidence>
<dbReference type="eggNOG" id="COG0526">
    <property type="taxonomic scope" value="Bacteria"/>
</dbReference>
<dbReference type="KEGG" id="ptq:P700755_000115"/>
<evidence type="ECO:0000256" key="2">
    <source>
        <dbReference type="ARBA" id="ARBA00022748"/>
    </source>
</evidence>
<evidence type="ECO:0000313" key="6">
    <source>
        <dbReference type="EMBL" id="AFU67183.1"/>
    </source>
</evidence>
<protein>
    <submittedName>
        <fullName evidence="6">Thiol:disulfide interchange protein, TlpA_like family</fullName>
    </submittedName>
</protein>
<evidence type="ECO:0000256" key="1">
    <source>
        <dbReference type="ARBA" id="ARBA00004196"/>
    </source>
</evidence>
<organism evidence="6 7">
    <name type="scientific">Psychroflexus torquis (strain ATCC 700755 / CIP 106069 / ACAM 623)</name>
    <dbReference type="NCBI Taxonomy" id="313595"/>
    <lineage>
        <taxon>Bacteria</taxon>
        <taxon>Pseudomonadati</taxon>
        <taxon>Bacteroidota</taxon>
        <taxon>Flavobacteriia</taxon>
        <taxon>Flavobacteriales</taxon>
        <taxon>Flavobacteriaceae</taxon>
        <taxon>Psychroflexus</taxon>
    </lineage>
</organism>
<reference evidence="6" key="2">
    <citation type="submission" date="2012-09" db="EMBL/GenBank/DDBJ databases">
        <title>The complete sequence of Psychroflexus torquis an extreme psychrophile from sea-ice that is stimulated by light.</title>
        <authorList>
            <person name="Feng S."/>
            <person name="Powell S.M."/>
            <person name="Bowman J.P."/>
        </authorList>
    </citation>
    <scope>NUCLEOTIDE SEQUENCE [LARGE SCALE GENOMIC DNA]</scope>
    <source>
        <strain evidence="6">ATCC 700755</strain>
    </source>
</reference>
<comment type="subcellular location">
    <subcellularLocation>
        <location evidence="1">Cell envelope</location>
    </subcellularLocation>
</comment>
<evidence type="ECO:0000256" key="3">
    <source>
        <dbReference type="ARBA" id="ARBA00023157"/>
    </source>
</evidence>
<keyword evidence="2" id="KW-0201">Cytochrome c-type biogenesis</keyword>
<dbReference type="Gene3D" id="3.40.30.10">
    <property type="entry name" value="Glutaredoxin"/>
    <property type="match status" value="1"/>
</dbReference>
<proteinExistence type="predicted"/>
<dbReference type="AlphaFoldDB" id="K4IBA2"/>
<dbReference type="GO" id="GO:0016209">
    <property type="term" value="F:antioxidant activity"/>
    <property type="evidence" value="ECO:0007669"/>
    <property type="project" value="InterPro"/>
</dbReference>
<dbReference type="InterPro" id="IPR050553">
    <property type="entry name" value="Thioredoxin_ResA/DsbE_sf"/>
</dbReference>
<keyword evidence="3" id="KW-1015">Disulfide bond</keyword>
<dbReference type="GO" id="GO:0016491">
    <property type="term" value="F:oxidoreductase activity"/>
    <property type="evidence" value="ECO:0007669"/>
    <property type="project" value="InterPro"/>
</dbReference>
<dbReference type="PROSITE" id="PS51257">
    <property type="entry name" value="PROKAR_LIPOPROTEIN"/>
    <property type="match status" value="1"/>
</dbReference>
<evidence type="ECO:0000313" key="7">
    <source>
        <dbReference type="Proteomes" id="UP000008514"/>
    </source>
</evidence>
<dbReference type="InterPro" id="IPR013766">
    <property type="entry name" value="Thioredoxin_domain"/>
</dbReference>
<dbReference type="Pfam" id="PF14289">
    <property type="entry name" value="DUF4369"/>
    <property type="match status" value="1"/>
</dbReference>
<dbReference type="SUPFAM" id="SSF52833">
    <property type="entry name" value="Thioredoxin-like"/>
    <property type="match status" value="1"/>
</dbReference>